<reference evidence="1" key="1">
    <citation type="journal article" date="2022" name="ISME J.">
        <title>Identification of active gaseous-alkane degraders at natural gas seeps.</title>
        <authorList>
            <person name="Farhan Ul Haque M."/>
            <person name="Hernandez M."/>
            <person name="Crombie A.T."/>
            <person name="Murrell J.C."/>
        </authorList>
    </citation>
    <scope>NUCLEOTIDE SEQUENCE</scope>
    <source>
        <strain evidence="1">PC2</strain>
    </source>
</reference>
<evidence type="ECO:0000313" key="1">
    <source>
        <dbReference type="EMBL" id="MCI4682442.1"/>
    </source>
</evidence>
<dbReference type="Proteomes" id="UP001139104">
    <property type="component" value="Unassembled WGS sequence"/>
</dbReference>
<dbReference type="EMBL" id="JAIVFP010000001">
    <property type="protein sequence ID" value="MCI4682442.1"/>
    <property type="molecule type" value="Genomic_DNA"/>
</dbReference>
<keyword evidence="2" id="KW-1185">Reference proteome</keyword>
<organism evidence="1 2">
    <name type="scientific">Candidatus Rhodoblastus alkanivorans</name>
    <dbReference type="NCBI Taxonomy" id="2954117"/>
    <lineage>
        <taxon>Bacteria</taxon>
        <taxon>Pseudomonadati</taxon>
        <taxon>Pseudomonadota</taxon>
        <taxon>Alphaproteobacteria</taxon>
        <taxon>Hyphomicrobiales</taxon>
        <taxon>Rhodoblastaceae</taxon>
        <taxon>Rhodoblastus</taxon>
    </lineage>
</organism>
<gene>
    <name evidence="1" type="ORF">K2U94_06660</name>
</gene>
<accession>A0ABS9Z5I4</accession>
<evidence type="ECO:0000313" key="2">
    <source>
        <dbReference type="Proteomes" id="UP001139104"/>
    </source>
</evidence>
<dbReference type="RefSeq" id="WP_243066454.1">
    <property type="nucleotide sequence ID" value="NZ_JAIVFK010000020.1"/>
</dbReference>
<protein>
    <submittedName>
        <fullName evidence="1">Uncharacterized protein</fullName>
    </submittedName>
</protein>
<name>A0ABS9Z5I4_9HYPH</name>
<comment type="caution">
    <text evidence="1">The sequence shown here is derived from an EMBL/GenBank/DDBJ whole genome shotgun (WGS) entry which is preliminary data.</text>
</comment>
<sequence length="79" mass="8414">MSAGFFVDWNGDLRSTDDPGGGYACEVDLPARYVAVMSKTGALIHEATLYKTQADIDKAGIKAKLVPGSHPWGSPKEGF</sequence>
<proteinExistence type="predicted"/>